<protein>
    <submittedName>
        <fullName evidence="1">Uncharacterized protein</fullName>
    </submittedName>
</protein>
<evidence type="ECO:0000313" key="1">
    <source>
        <dbReference type="EnsemblMetazoa" id="GAUT026059-PA"/>
    </source>
</evidence>
<keyword evidence="2" id="KW-1185">Reference proteome</keyword>
<evidence type="ECO:0000313" key="2">
    <source>
        <dbReference type="Proteomes" id="UP000078200"/>
    </source>
</evidence>
<name>A0A1A9V4X5_GLOAU</name>
<dbReference type="AlphaFoldDB" id="A0A1A9V4X5"/>
<dbReference type="EnsemblMetazoa" id="GAUT026059-RA">
    <property type="protein sequence ID" value="GAUT026059-PA"/>
    <property type="gene ID" value="GAUT026059"/>
</dbReference>
<proteinExistence type="predicted"/>
<organism evidence="1 2">
    <name type="scientific">Glossina austeni</name>
    <name type="common">Savannah tsetse fly</name>
    <dbReference type="NCBI Taxonomy" id="7395"/>
    <lineage>
        <taxon>Eukaryota</taxon>
        <taxon>Metazoa</taxon>
        <taxon>Ecdysozoa</taxon>
        <taxon>Arthropoda</taxon>
        <taxon>Hexapoda</taxon>
        <taxon>Insecta</taxon>
        <taxon>Pterygota</taxon>
        <taxon>Neoptera</taxon>
        <taxon>Endopterygota</taxon>
        <taxon>Diptera</taxon>
        <taxon>Brachycera</taxon>
        <taxon>Muscomorpha</taxon>
        <taxon>Hippoboscoidea</taxon>
        <taxon>Glossinidae</taxon>
        <taxon>Glossina</taxon>
    </lineage>
</organism>
<sequence length="161" mass="18579">MKLRIVVKNAMKLRKSLNLYNEIESCFEKVVSLYNGFDKLEQNVSDEENELTSSNSGSILPNEFDFIKGLKYLWNDALTASLFKGLFLAAAKIFSINIASKVLNHPQSTGQNVAWLSLPYYLEKPKGWLRLHNTEHFKLMIVEFKFLRKPDSSTSLKWNIE</sequence>
<reference evidence="1" key="1">
    <citation type="submission" date="2020-05" db="UniProtKB">
        <authorList>
            <consortium name="EnsemblMetazoa"/>
        </authorList>
    </citation>
    <scope>IDENTIFICATION</scope>
    <source>
        <strain evidence="1">TTRI</strain>
    </source>
</reference>
<accession>A0A1A9V4X5</accession>
<dbReference type="Proteomes" id="UP000078200">
    <property type="component" value="Unassembled WGS sequence"/>
</dbReference>
<dbReference type="VEuPathDB" id="VectorBase:GAUT026059"/>